<dbReference type="InterPro" id="IPR039426">
    <property type="entry name" value="TonB-dep_rcpt-like"/>
</dbReference>
<feature type="domain" description="TonB-dependent receptor-like beta-barrel" evidence="17">
    <location>
        <begin position="216"/>
        <end position="641"/>
    </location>
</feature>
<feature type="signal peptide" evidence="16">
    <location>
        <begin position="1"/>
        <end position="17"/>
    </location>
</feature>
<dbReference type="InterPro" id="IPR036942">
    <property type="entry name" value="Beta-barrel_TonB_sf"/>
</dbReference>
<evidence type="ECO:0000256" key="2">
    <source>
        <dbReference type="ARBA" id="ARBA00009810"/>
    </source>
</evidence>
<dbReference type="GO" id="GO:0009279">
    <property type="term" value="C:cell outer membrane"/>
    <property type="evidence" value="ECO:0007669"/>
    <property type="project" value="UniProtKB-SubCell"/>
</dbReference>
<dbReference type="Pfam" id="PF00593">
    <property type="entry name" value="TonB_dep_Rec_b-barrel"/>
    <property type="match status" value="1"/>
</dbReference>
<evidence type="ECO:0000256" key="6">
    <source>
        <dbReference type="ARBA" id="ARBA00022692"/>
    </source>
</evidence>
<keyword evidence="13 14" id="KW-0998">Cell outer membrane</keyword>
<keyword evidence="7 16" id="KW-0732">Signal</keyword>
<dbReference type="Proteomes" id="UP000650616">
    <property type="component" value="Unassembled WGS sequence"/>
</dbReference>
<keyword evidence="6 14" id="KW-0812">Transmembrane</keyword>
<keyword evidence="8" id="KW-0408">Iron</keyword>
<evidence type="ECO:0000256" key="8">
    <source>
        <dbReference type="ARBA" id="ARBA00023004"/>
    </source>
</evidence>
<comment type="caution">
    <text evidence="20">The sequence shown here is derived from an EMBL/GenBank/DDBJ whole genome shotgun (WGS) entry which is preliminary data.</text>
</comment>
<sequence>MKKFVWLLSLPAISALAAENVVLNEVSIVGSVAKGSGKVEYMSPSSTSVISKEQMEEKGAQGLDEAIKYESGAVGQLYGADIDTSAEWLKIRGFDATMTIDGSSPYKGGYFGYQPDLYGYESIEILKGANSTVFGSSNAGGIINLISKRPTNSPFAEVGFKLGSKNQRGVFFDASDNLYTDRVKFRLVGDYEKKDGEIDYVTNEHYYIAPSLMFLLGDETVLTLLTSYTKDKGTGSQPFFSVKGTLVNEGYGKISPSTSYGATNDSLERHYYTAGYELTHNINDSLNFTSSYKFIEEDKDYFGAYYFFDSAPGVAQPYGSVADAVIKTHTFDNRLAYDYKSDNFENKVIFGIDYRKMKGSGFYGDGMLSPLNKYNPARIYQARPIVPGFNLNQSQVGFYLQDEAKIYNNLILTSAIRHDKTKTTVNMNNTGLNGKKINQTTFSLGAMYVFEELGLMPFANYSESFTPPTATDNYGNAKPLEGKQVEVGVKYLPNFIDAEITASYFDAKLENSNIADGSAFGRQVGKQISRGFELSSNVNLLENLNWLLSYTHYNSTKTDLSTTQTIRTKMMPKDTLSSWLTYKFELGQLGTIKAGAGLRYVGSTVDNQYYPDYRVPSYTLLDAMIGYTYKKWDFALNATNLTDKEYISAVNYWAYYGEGLRATLTAKYKF</sequence>
<dbReference type="RefSeq" id="WP_170016313.1">
    <property type="nucleotide sequence ID" value="NZ_CP012545.1"/>
</dbReference>
<dbReference type="InterPro" id="IPR010105">
    <property type="entry name" value="TonB_sidphr_rcpt"/>
</dbReference>
<organism evidence="20 21">
    <name type="scientific">Campylobacter californiensis</name>
    <dbReference type="NCBI Taxonomy" id="1032243"/>
    <lineage>
        <taxon>Bacteria</taxon>
        <taxon>Pseudomonadati</taxon>
        <taxon>Campylobacterota</taxon>
        <taxon>Epsilonproteobacteria</taxon>
        <taxon>Campylobacterales</taxon>
        <taxon>Campylobacteraceae</taxon>
        <taxon>Campylobacter</taxon>
    </lineage>
</organism>
<evidence type="ECO:0000256" key="7">
    <source>
        <dbReference type="ARBA" id="ARBA00022729"/>
    </source>
</evidence>
<keyword evidence="21" id="KW-1185">Reference proteome</keyword>
<evidence type="ECO:0000259" key="17">
    <source>
        <dbReference type="Pfam" id="PF00593"/>
    </source>
</evidence>
<dbReference type="GO" id="GO:0015891">
    <property type="term" value="P:siderophore transport"/>
    <property type="evidence" value="ECO:0007669"/>
    <property type="project" value="InterPro"/>
</dbReference>
<reference evidence="19 22" key="2">
    <citation type="submission" date="2020-10" db="EMBL/GenBank/DDBJ databases">
        <title>Campylobacter californiensis sp. nov. isolated from cattle and feral swine in California.</title>
        <authorList>
            <person name="Miller W.G."/>
        </authorList>
    </citation>
    <scope>NUCLEOTIDE SEQUENCE [LARGE SCALE GENOMIC DNA]</scope>
    <source>
        <strain evidence="19 22">RM12919</strain>
    </source>
</reference>
<dbReference type="Gene3D" id="2.40.170.20">
    <property type="entry name" value="TonB-dependent receptor, beta-barrel domain"/>
    <property type="match status" value="1"/>
</dbReference>
<evidence type="ECO:0000259" key="18">
    <source>
        <dbReference type="Pfam" id="PF07715"/>
    </source>
</evidence>
<evidence type="ECO:0000256" key="3">
    <source>
        <dbReference type="ARBA" id="ARBA00022448"/>
    </source>
</evidence>
<gene>
    <name evidence="19" type="ORF">CCAL12919_06495</name>
    <name evidence="20" type="ORF">CCAL9337_05510</name>
</gene>
<protein>
    <submittedName>
        <fullName evidence="20">TonB-dependent siderophore receptor</fullName>
    </submittedName>
</protein>
<accession>A0AAW3ZV17</accession>
<dbReference type="InterPro" id="IPR012910">
    <property type="entry name" value="Plug_dom"/>
</dbReference>
<dbReference type="EMBL" id="LIWG01000006">
    <property type="protein sequence ID" value="MBE3608183.1"/>
    <property type="molecule type" value="Genomic_DNA"/>
</dbReference>
<dbReference type="Gene3D" id="2.170.130.10">
    <property type="entry name" value="TonB-dependent receptor, plug domain"/>
    <property type="match status" value="1"/>
</dbReference>
<evidence type="ECO:0000313" key="21">
    <source>
        <dbReference type="Proteomes" id="UP000650616"/>
    </source>
</evidence>
<evidence type="ECO:0000256" key="14">
    <source>
        <dbReference type="PROSITE-ProRule" id="PRU01360"/>
    </source>
</evidence>
<evidence type="ECO:0000256" key="4">
    <source>
        <dbReference type="ARBA" id="ARBA00022452"/>
    </source>
</evidence>
<evidence type="ECO:0000256" key="10">
    <source>
        <dbReference type="ARBA" id="ARBA00023077"/>
    </source>
</evidence>
<evidence type="ECO:0000256" key="9">
    <source>
        <dbReference type="ARBA" id="ARBA00023065"/>
    </source>
</evidence>
<dbReference type="PANTHER" id="PTHR32552">
    <property type="entry name" value="FERRICHROME IRON RECEPTOR-RELATED"/>
    <property type="match status" value="1"/>
</dbReference>
<comment type="subcellular location">
    <subcellularLocation>
        <location evidence="1 14">Cell outer membrane</location>
        <topology evidence="1 14">Multi-pass membrane protein</topology>
    </subcellularLocation>
</comment>
<dbReference type="PROSITE" id="PS52016">
    <property type="entry name" value="TONB_DEPENDENT_REC_3"/>
    <property type="match status" value="1"/>
</dbReference>
<evidence type="ECO:0000256" key="12">
    <source>
        <dbReference type="ARBA" id="ARBA00023170"/>
    </source>
</evidence>
<dbReference type="NCBIfam" id="TIGR01783">
    <property type="entry name" value="TonB-siderophor"/>
    <property type="match status" value="1"/>
</dbReference>
<feature type="domain" description="TonB-dependent receptor plug" evidence="18">
    <location>
        <begin position="43"/>
        <end position="142"/>
    </location>
</feature>
<evidence type="ECO:0000313" key="22">
    <source>
        <dbReference type="Proteomes" id="UP001318760"/>
    </source>
</evidence>
<feature type="chain" id="PRO_5044718282" evidence="16">
    <location>
        <begin position="18"/>
        <end position="670"/>
    </location>
</feature>
<keyword evidence="11 14" id="KW-0472">Membrane</keyword>
<keyword evidence="4 14" id="KW-1134">Transmembrane beta strand</keyword>
<comment type="similarity">
    <text evidence="2 14 15">Belongs to the TonB-dependent receptor family.</text>
</comment>
<dbReference type="PANTHER" id="PTHR32552:SF68">
    <property type="entry name" value="FERRICHROME OUTER MEMBRANE TRANSPORTER_PHAGE RECEPTOR"/>
    <property type="match status" value="1"/>
</dbReference>
<keyword evidence="9" id="KW-0406">Ion transport</keyword>
<evidence type="ECO:0000313" key="19">
    <source>
        <dbReference type="EMBL" id="MBE2986773.1"/>
    </source>
</evidence>
<reference evidence="20 21" key="1">
    <citation type="submission" date="2015-08" db="EMBL/GenBank/DDBJ databases">
        <title>Comparative genomics of the Campylobacter concisus group.</title>
        <authorList>
            <person name="Yee E."/>
            <person name="Chapman M.H."/>
            <person name="Huynh S."/>
            <person name="Bono J.L."/>
            <person name="On S.L."/>
            <person name="St Leger J."/>
            <person name="Foster G."/>
            <person name="Parker C.T."/>
            <person name="Miller W.G."/>
        </authorList>
    </citation>
    <scope>NUCLEOTIDE SEQUENCE [LARGE SCALE GENOMIC DNA]</scope>
    <source>
        <strain evidence="20 21">RM9337</strain>
    </source>
</reference>
<dbReference type="AlphaFoldDB" id="A0AAW3ZV17"/>
<evidence type="ECO:0000313" key="20">
    <source>
        <dbReference type="EMBL" id="MBE3608183.1"/>
    </source>
</evidence>
<evidence type="ECO:0000256" key="5">
    <source>
        <dbReference type="ARBA" id="ARBA00022496"/>
    </source>
</evidence>
<dbReference type="InterPro" id="IPR037066">
    <property type="entry name" value="Plug_dom_sf"/>
</dbReference>
<keyword evidence="5" id="KW-0410">Iron transport</keyword>
<evidence type="ECO:0000256" key="1">
    <source>
        <dbReference type="ARBA" id="ARBA00004571"/>
    </source>
</evidence>
<dbReference type="EMBL" id="JADBHS010000011">
    <property type="protein sequence ID" value="MBE2986773.1"/>
    <property type="molecule type" value="Genomic_DNA"/>
</dbReference>
<dbReference type="Proteomes" id="UP001318760">
    <property type="component" value="Unassembled WGS sequence"/>
</dbReference>
<dbReference type="InterPro" id="IPR000531">
    <property type="entry name" value="Beta-barrel_TonB"/>
</dbReference>
<proteinExistence type="inferred from homology"/>
<keyword evidence="12 20" id="KW-0675">Receptor</keyword>
<name>A0AAW3ZV17_9BACT</name>
<evidence type="ECO:0000256" key="13">
    <source>
        <dbReference type="ARBA" id="ARBA00023237"/>
    </source>
</evidence>
<keyword evidence="10 15" id="KW-0798">TonB box</keyword>
<dbReference type="CDD" id="cd01347">
    <property type="entry name" value="ligand_gated_channel"/>
    <property type="match status" value="1"/>
</dbReference>
<dbReference type="GO" id="GO:0015344">
    <property type="term" value="F:siderophore uptake transmembrane transporter activity"/>
    <property type="evidence" value="ECO:0007669"/>
    <property type="project" value="TreeGrafter"/>
</dbReference>
<evidence type="ECO:0000256" key="15">
    <source>
        <dbReference type="RuleBase" id="RU003357"/>
    </source>
</evidence>
<evidence type="ECO:0000256" key="16">
    <source>
        <dbReference type="SAM" id="SignalP"/>
    </source>
</evidence>
<dbReference type="GO" id="GO:0038023">
    <property type="term" value="F:signaling receptor activity"/>
    <property type="evidence" value="ECO:0007669"/>
    <property type="project" value="InterPro"/>
</dbReference>
<keyword evidence="3 14" id="KW-0813">Transport</keyword>
<dbReference type="Pfam" id="PF07715">
    <property type="entry name" value="Plug"/>
    <property type="match status" value="1"/>
</dbReference>
<evidence type="ECO:0000256" key="11">
    <source>
        <dbReference type="ARBA" id="ARBA00023136"/>
    </source>
</evidence>
<dbReference type="SUPFAM" id="SSF56935">
    <property type="entry name" value="Porins"/>
    <property type="match status" value="1"/>
</dbReference>